<reference evidence="2" key="1">
    <citation type="submission" date="2022-10" db="EMBL/GenBank/DDBJ databases">
        <title>Rhodococcus sp.75.</title>
        <authorList>
            <person name="Sun M."/>
        </authorList>
    </citation>
    <scope>NUCLEOTIDE SEQUENCE</scope>
    <source>
        <strain evidence="2">75</strain>
    </source>
</reference>
<evidence type="ECO:0000313" key="3">
    <source>
        <dbReference type="Proteomes" id="UP001164965"/>
    </source>
</evidence>
<dbReference type="InterPro" id="IPR004007">
    <property type="entry name" value="DhaL_dom"/>
</dbReference>
<dbReference type="Pfam" id="PF13684">
    <property type="entry name" value="FakA-like_C"/>
    <property type="match status" value="1"/>
</dbReference>
<evidence type="ECO:0000259" key="1">
    <source>
        <dbReference type="PROSITE" id="PS51480"/>
    </source>
</evidence>
<dbReference type="InterPro" id="IPR048394">
    <property type="entry name" value="FakA-like_M"/>
</dbReference>
<dbReference type="SMART" id="SM01120">
    <property type="entry name" value="Dak2"/>
    <property type="match status" value="1"/>
</dbReference>
<dbReference type="SMART" id="SM01121">
    <property type="entry name" value="Dak1_2"/>
    <property type="match status" value="1"/>
</dbReference>
<sequence length="523" mass="51817">MLHVLDADAVLRWAEQSVVVLAAHRSEVDRLNVFPVPDADTGSNLLATSTAALAGLLQVPEPRTAATAAAGWAHGAVLGARGNSGLILAQVLVGIAETLADAGPCTGPVLAAALARADVLATAAVSEPAPGTVLTVLHLVASVAGSAAGADLAYVTRGACAAAGTAVADTTGQLPELAAAGVVDAGARGLELVLAALLSVVADAPLPVPADPATALRPTPVAAVGYEVVYLLSDTDPPRVAVLRAALDSLGDSVVLAGDPSTTVTVHVHARDAGAALEAGLAAGRPHRITVEVLAAVPAVTVGGARRAVLSLVVGAATAALVAGEGSAVLRVDSAVGALGAVRAAIAATGAERVTLLPNGAVDRDVVTEAVAAARDAGQRVTVVPTASAVQGLAALAVHDPTRDDSDDVVAMAEAAAATRRGSVHVATGRGLTWVGQCEPGDVLALVDDDVALIESDQGAACERLLDRMLGGGGELVTVLTGVQAEPGLAERLEEHVRSEHRGVDVVVYPCDLADVVLVLGVE</sequence>
<evidence type="ECO:0000313" key="2">
    <source>
        <dbReference type="EMBL" id="UZJ25684.1"/>
    </source>
</evidence>
<dbReference type="EMBL" id="CP110615">
    <property type="protein sequence ID" value="UZJ25684.1"/>
    <property type="molecule type" value="Genomic_DNA"/>
</dbReference>
<dbReference type="Pfam" id="PF02734">
    <property type="entry name" value="Dak2"/>
    <property type="match status" value="1"/>
</dbReference>
<gene>
    <name evidence="2" type="ORF">RHODO2019_04325</name>
</gene>
<accession>A0ABY6P2F5</accession>
<dbReference type="InterPro" id="IPR033470">
    <property type="entry name" value="FakA-like_C"/>
</dbReference>
<keyword evidence="3" id="KW-1185">Reference proteome</keyword>
<dbReference type="InterPro" id="IPR050270">
    <property type="entry name" value="DegV_domain_contain"/>
</dbReference>
<feature type="domain" description="DhaL" evidence="1">
    <location>
        <begin position="8"/>
        <end position="199"/>
    </location>
</feature>
<protein>
    <submittedName>
        <fullName evidence="2">DAK2 domain-containing protein</fullName>
    </submittedName>
</protein>
<name>A0ABY6P2F5_9NOCA</name>
<dbReference type="Pfam" id="PF21645">
    <property type="entry name" value="FakA-like_M"/>
    <property type="match status" value="1"/>
</dbReference>
<dbReference type="Gene3D" id="1.25.40.340">
    <property type="match status" value="1"/>
</dbReference>
<dbReference type="PANTHER" id="PTHR33434:SF4">
    <property type="entry name" value="PHOSPHATASE PROTEIN"/>
    <property type="match status" value="1"/>
</dbReference>
<dbReference type="SUPFAM" id="SSF101473">
    <property type="entry name" value="DhaL-like"/>
    <property type="match status" value="1"/>
</dbReference>
<dbReference type="PROSITE" id="PS51480">
    <property type="entry name" value="DHAL"/>
    <property type="match status" value="1"/>
</dbReference>
<proteinExistence type="predicted"/>
<dbReference type="RefSeq" id="WP_265383788.1">
    <property type="nucleotide sequence ID" value="NZ_CP110615.1"/>
</dbReference>
<dbReference type="InterPro" id="IPR036117">
    <property type="entry name" value="DhaL_dom_sf"/>
</dbReference>
<dbReference type="Proteomes" id="UP001164965">
    <property type="component" value="Chromosome"/>
</dbReference>
<dbReference type="PANTHER" id="PTHR33434">
    <property type="entry name" value="DEGV DOMAIN-CONTAINING PROTEIN DR_1986-RELATED"/>
    <property type="match status" value="1"/>
</dbReference>
<organism evidence="2 3">
    <name type="scientific">Rhodococcus antarcticus</name>
    <dbReference type="NCBI Taxonomy" id="2987751"/>
    <lineage>
        <taxon>Bacteria</taxon>
        <taxon>Bacillati</taxon>
        <taxon>Actinomycetota</taxon>
        <taxon>Actinomycetes</taxon>
        <taxon>Mycobacteriales</taxon>
        <taxon>Nocardiaceae</taxon>
        <taxon>Rhodococcus</taxon>
    </lineage>
</organism>